<dbReference type="Proteomes" id="UP000465112">
    <property type="component" value="Chromosome 5"/>
</dbReference>
<name>A0A6A5FFT0_PERFL</name>
<comment type="caution">
    <text evidence="1">The sequence shown here is derived from an EMBL/GenBank/DDBJ whole genome shotgun (WGS) entry which is preliminary data.</text>
</comment>
<proteinExistence type="predicted"/>
<accession>A0A6A5FFT0</accession>
<reference evidence="1 2" key="1">
    <citation type="submission" date="2019-06" db="EMBL/GenBank/DDBJ databases">
        <title>A chromosome-scale genome assembly of the European perch, Perca fluviatilis.</title>
        <authorList>
            <person name="Roques C."/>
            <person name="Zahm M."/>
            <person name="Cabau C."/>
            <person name="Klopp C."/>
            <person name="Bouchez O."/>
            <person name="Donnadieu C."/>
            <person name="Kuhl H."/>
            <person name="Gislard M."/>
            <person name="Guendouz S."/>
            <person name="Journot L."/>
            <person name="Haffray P."/>
            <person name="Bestin A."/>
            <person name="Morvezen R."/>
            <person name="Feron R."/>
            <person name="Wen M."/>
            <person name="Jouanno E."/>
            <person name="Herpin A."/>
            <person name="Schartl M."/>
            <person name="Postlethwait J."/>
            <person name="Schaerlinger B."/>
            <person name="Chardard D."/>
            <person name="Lecocq T."/>
            <person name="Poncet C."/>
            <person name="Jaffrelo L."/>
            <person name="Lampietro C."/>
            <person name="Guiguen Y."/>
        </authorList>
    </citation>
    <scope>NUCLEOTIDE SEQUENCE [LARGE SCALE GENOMIC DNA]</scope>
    <source>
        <tissue evidence="1">Blood</tissue>
    </source>
</reference>
<keyword evidence="2" id="KW-1185">Reference proteome</keyword>
<gene>
    <name evidence="1" type="ORF">PFLUV_G00061280</name>
</gene>
<dbReference type="AlphaFoldDB" id="A0A6A5FFT0"/>
<sequence length="75" mass="8653">MSVIHQPRPRCQRLPLLCQSNTILYSYLWNCQNIHSAHTAKVTKLLLSTKLKKQPELRSHVSCPCALLTLQRDLD</sequence>
<organism evidence="1 2">
    <name type="scientific">Perca fluviatilis</name>
    <name type="common">European perch</name>
    <dbReference type="NCBI Taxonomy" id="8168"/>
    <lineage>
        <taxon>Eukaryota</taxon>
        <taxon>Metazoa</taxon>
        <taxon>Chordata</taxon>
        <taxon>Craniata</taxon>
        <taxon>Vertebrata</taxon>
        <taxon>Euteleostomi</taxon>
        <taxon>Actinopterygii</taxon>
        <taxon>Neopterygii</taxon>
        <taxon>Teleostei</taxon>
        <taxon>Neoteleostei</taxon>
        <taxon>Acanthomorphata</taxon>
        <taxon>Eupercaria</taxon>
        <taxon>Perciformes</taxon>
        <taxon>Percoidei</taxon>
        <taxon>Percidae</taxon>
        <taxon>Percinae</taxon>
        <taxon>Perca</taxon>
    </lineage>
</organism>
<evidence type="ECO:0000313" key="1">
    <source>
        <dbReference type="EMBL" id="KAF1390749.1"/>
    </source>
</evidence>
<evidence type="ECO:0000313" key="2">
    <source>
        <dbReference type="Proteomes" id="UP000465112"/>
    </source>
</evidence>
<protein>
    <submittedName>
        <fullName evidence="1">Uncharacterized protein</fullName>
    </submittedName>
</protein>
<dbReference type="EMBL" id="VHII01000005">
    <property type="protein sequence ID" value="KAF1390749.1"/>
    <property type="molecule type" value="Genomic_DNA"/>
</dbReference>